<name>A0ABP3PEM7_9PROT</name>
<keyword evidence="2" id="KW-0472">Membrane</keyword>
<gene>
    <name evidence="4" type="ORF">GCM10008942_11010</name>
</gene>
<dbReference type="InterPro" id="IPR058548">
    <property type="entry name" value="MlaB-like_STAS"/>
</dbReference>
<feature type="domain" description="MlaB-like STAS" evidence="3">
    <location>
        <begin position="19"/>
        <end position="94"/>
    </location>
</feature>
<dbReference type="NCBIfam" id="TIGR00056">
    <property type="entry name" value="MlaE family lipid ABC transporter permease subunit"/>
    <property type="match status" value="1"/>
</dbReference>
<evidence type="ECO:0000313" key="4">
    <source>
        <dbReference type="EMBL" id="GAA0564464.1"/>
    </source>
</evidence>
<reference evidence="5" key="1">
    <citation type="journal article" date="2019" name="Int. J. Syst. Evol. Microbiol.">
        <title>The Global Catalogue of Microorganisms (GCM) 10K type strain sequencing project: providing services to taxonomists for standard genome sequencing and annotation.</title>
        <authorList>
            <consortium name="The Broad Institute Genomics Platform"/>
            <consortium name="The Broad Institute Genome Sequencing Center for Infectious Disease"/>
            <person name="Wu L."/>
            <person name="Ma J."/>
        </authorList>
    </citation>
    <scope>NUCLEOTIDE SEQUENCE [LARGE SCALE GENOMIC DNA]</scope>
    <source>
        <strain evidence="5">JCM 15089</strain>
    </source>
</reference>
<comment type="function">
    <text evidence="1">Could be part of an ABC transporter complex.</text>
</comment>
<dbReference type="PANTHER" id="PTHR30188:SF3">
    <property type="entry name" value="ABC TRANSPORTER PERMEASE"/>
    <property type="match status" value="1"/>
</dbReference>
<comment type="subcellular location">
    <subcellularLocation>
        <location evidence="2">Cell inner membrane</location>
        <topology evidence="2">Multi-pass membrane protein</topology>
    </subcellularLocation>
</comment>
<dbReference type="Gene3D" id="3.30.750.24">
    <property type="entry name" value="STAS domain"/>
    <property type="match status" value="1"/>
</dbReference>
<feature type="transmembrane region" description="Helical" evidence="2">
    <location>
        <begin position="200"/>
        <end position="224"/>
    </location>
</feature>
<dbReference type="Pfam" id="PF13466">
    <property type="entry name" value="STAS_2"/>
    <property type="match status" value="1"/>
</dbReference>
<dbReference type="InterPro" id="IPR030802">
    <property type="entry name" value="Permease_MalE"/>
</dbReference>
<comment type="similarity">
    <text evidence="2">Belongs to the MlaE permease family.</text>
</comment>
<evidence type="ECO:0000259" key="3">
    <source>
        <dbReference type="Pfam" id="PF13466"/>
    </source>
</evidence>
<keyword evidence="2" id="KW-0997">Cell inner membrane</keyword>
<dbReference type="SUPFAM" id="SSF52091">
    <property type="entry name" value="SpoIIaa-like"/>
    <property type="match status" value="1"/>
</dbReference>
<keyword evidence="5" id="KW-1185">Reference proteome</keyword>
<evidence type="ECO:0000256" key="1">
    <source>
        <dbReference type="ARBA" id="ARBA00003787"/>
    </source>
</evidence>
<keyword evidence="2" id="KW-1133">Transmembrane helix</keyword>
<keyword evidence="2" id="KW-1003">Cell membrane</keyword>
<keyword evidence="2" id="KW-0812">Transmembrane</keyword>
<dbReference type="Pfam" id="PF02405">
    <property type="entry name" value="MlaE"/>
    <property type="match status" value="1"/>
</dbReference>
<feature type="transmembrane region" description="Helical" evidence="2">
    <location>
        <begin position="170"/>
        <end position="188"/>
    </location>
</feature>
<dbReference type="InterPro" id="IPR036513">
    <property type="entry name" value="STAS_dom_sf"/>
</dbReference>
<sequence length="376" mass="40824">MTNPWFHLDRSGGTLRLTAGGAWTVYHAGIIDAGLRRLEPDGAPIVEIDAGQVEALDTTGVWLLLRTRTQLANAGARIAAFEVPEHYRPLFQVIETDTPPPPAVVRTKDTFADFFERIGRATHETLTQAVGILGYVGRITIEWFKAVTRPQRHFRFTATVRQIEEVGINALPIVGLLMFLVGVVLAYQGSDQLKKFGLDIFTVNALGIGVLRELGVLITAIIIAGRSGSAFTAQIGTMKVNEEIDAMQTMGLNVDDVLILPRVTGLVIALPFLTFYADIVALIGGAIMCYFDMGITAPMFVRQLHQAINLDTFLVGMIKAPVFAYVIGMVGCFEGLNVERNAASVGKLTTRSVVEAVFLVIVLDAGFSVMFSILGI</sequence>
<dbReference type="EMBL" id="BAAADD010000003">
    <property type="protein sequence ID" value="GAA0564464.1"/>
    <property type="molecule type" value="Genomic_DNA"/>
</dbReference>
<proteinExistence type="inferred from homology"/>
<feature type="transmembrane region" description="Helical" evidence="2">
    <location>
        <begin position="266"/>
        <end position="291"/>
    </location>
</feature>
<organism evidence="4 5">
    <name type="scientific">Rhizomicrobium electricum</name>
    <dbReference type="NCBI Taxonomy" id="480070"/>
    <lineage>
        <taxon>Bacteria</taxon>
        <taxon>Pseudomonadati</taxon>
        <taxon>Pseudomonadota</taxon>
        <taxon>Alphaproteobacteria</taxon>
        <taxon>Micropepsales</taxon>
        <taxon>Micropepsaceae</taxon>
        <taxon>Rhizomicrobium</taxon>
    </lineage>
</organism>
<feature type="transmembrane region" description="Helical" evidence="2">
    <location>
        <begin position="312"/>
        <end position="336"/>
    </location>
</feature>
<dbReference type="InterPro" id="IPR003453">
    <property type="entry name" value="ABC_MlaE_roteobac"/>
</dbReference>
<dbReference type="RefSeq" id="WP_166933794.1">
    <property type="nucleotide sequence ID" value="NZ_BAAADD010000003.1"/>
</dbReference>
<evidence type="ECO:0000313" key="5">
    <source>
        <dbReference type="Proteomes" id="UP001499951"/>
    </source>
</evidence>
<dbReference type="Proteomes" id="UP001499951">
    <property type="component" value="Unassembled WGS sequence"/>
</dbReference>
<comment type="caution">
    <text evidence="4">The sequence shown here is derived from an EMBL/GenBank/DDBJ whole genome shotgun (WGS) entry which is preliminary data.</text>
</comment>
<dbReference type="PANTHER" id="PTHR30188">
    <property type="entry name" value="ABC TRANSPORTER PERMEASE PROTEIN-RELATED"/>
    <property type="match status" value="1"/>
</dbReference>
<evidence type="ECO:0000256" key="2">
    <source>
        <dbReference type="RuleBase" id="RU362044"/>
    </source>
</evidence>
<accession>A0ABP3PEM7</accession>
<protein>
    <submittedName>
        <fullName evidence="4">MlaE family lipid ABC transporter permease subunit</fullName>
    </submittedName>
</protein>
<feature type="transmembrane region" description="Helical" evidence="2">
    <location>
        <begin position="356"/>
        <end position="374"/>
    </location>
</feature>